<name>A0A150FD17_9BACI</name>
<dbReference type="InterPro" id="IPR036259">
    <property type="entry name" value="MFS_trans_sf"/>
</dbReference>
<comment type="subcellular location">
    <subcellularLocation>
        <location evidence="1">Cell membrane</location>
        <topology evidence="1">Multi-pass membrane protein</topology>
    </subcellularLocation>
</comment>
<keyword evidence="4 7" id="KW-0812">Transmembrane</keyword>
<feature type="transmembrane region" description="Helical" evidence="7">
    <location>
        <begin position="269"/>
        <end position="286"/>
    </location>
</feature>
<dbReference type="PANTHER" id="PTHR23521:SF2">
    <property type="entry name" value="TRANSPORTER MFS SUPERFAMILY"/>
    <property type="match status" value="1"/>
</dbReference>
<proteinExistence type="predicted"/>
<dbReference type="AlphaFoldDB" id="A0A150FD17"/>
<dbReference type="InterPro" id="IPR011701">
    <property type="entry name" value="MFS"/>
</dbReference>
<reference evidence="10" key="1">
    <citation type="submission" date="2016-02" db="EMBL/GenBank/DDBJ databases">
        <authorList>
            <person name="Dunlap C."/>
        </authorList>
    </citation>
    <scope>NUCLEOTIDE SEQUENCE [LARGE SCALE GENOMIC DNA]</scope>
    <source>
        <strain evidence="10">NRRL B-41092</strain>
    </source>
</reference>
<evidence type="ECO:0000256" key="6">
    <source>
        <dbReference type="ARBA" id="ARBA00023136"/>
    </source>
</evidence>
<keyword evidence="2" id="KW-0813">Transport</keyword>
<evidence type="ECO:0000259" key="8">
    <source>
        <dbReference type="PROSITE" id="PS50850"/>
    </source>
</evidence>
<evidence type="ECO:0000256" key="3">
    <source>
        <dbReference type="ARBA" id="ARBA00022475"/>
    </source>
</evidence>
<dbReference type="OrthoDB" id="478565at2"/>
<evidence type="ECO:0000313" key="9">
    <source>
        <dbReference type="EMBL" id="KXZ22730.1"/>
    </source>
</evidence>
<gene>
    <name evidence="9" type="ORF">AXI58_08135</name>
</gene>
<dbReference type="CDD" id="cd17477">
    <property type="entry name" value="MFS_YcaD_like"/>
    <property type="match status" value="1"/>
</dbReference>
<dbReference type="GO" id="GO:0022857">
    <property type="term" value="F:transmembrane transporter activity"/>
    <property type="evidence" value="ECO:0007669"/>
    <property type="project" value="InterPro"/>
</dbReference>
<keyword evidence="10" id="KW-1185">Reference proteome</keyword>
<feature type="transmembrane region" description="Helical" evidence="7">
    <location>
        <begin position="229"/>
        <end position="257"/>
    </location>
</feature>
<evidence type="ECO:0000256" key="7">
    <source>
        <dbReference type="SAM" id="Phobius"/>
    </source>
</evidence>
<dbReference type="GO" id="GO:0005886">
    <property type="term" value="C:plasma membrane"/>
    <property type="evidence" value="ECO:0007669"/>
    <property type="project" value="UniProtKB-SubCell"/>
</dbReference>
<sequence>MSRLHFFILILLVSISGFSQGMLLPVISVIFETNGESAAMNGFHATALYIGVLLASPFMEAPLRKLGFKPLIVTGGFLVIISLFSFIWLQSIWIWFLLRLLVGIGDHMLHFSTQTWVTSRSTAQNRGRNISLYGLSFGLGFAFGPFMVPLVKASPSLPFIVSGCISLAAWLFVFFLRNEFPAASPDETSGDNSARRFYRAVLLGWVAFLPAFGYGFLETALNGSFPVYALRLGISIDAVALILPAFALGSILFQFPLGILSDKFGRRHVLLVILIVGALCFFTAGLFPSPHVIGGCFFMAGMAVGSMFSLGISYMSDLLPSHLLPAGNLLCGISFSLGSMIGPVAGGWYMQRFESANLFYFITVILLGIWLALIFGKTKQTPADNRYSSSAS</sequence>
<comment type="caution">
    <text evidence="9">The sequence shown here is derived from an EMBL/GenBank/DDBJ whole genome shotgun (WGS) entry which is preliminary data.</text>
</comment>
<keyword evidence="6 7" id="KW-0472">Membrane</keyword>
<evidence type="ECO:0000313" key="10">
    <source>
        <dbReference type="Proteomes" id="UP000075430"/>
    </source>
</evidence>
<evidence type="ECO:0000256" key="5">
    <source>
        <dbReference type="ARBA" id="ARBA00022989"/>
    </source>
</evidence>
<dbReference type="InterPro" id="IPR020846">
    <property type="entry name" value="MFS_dom"/>
</dbReference>
<feature type="transmembrane region" description="Helical" evidence="7">
    <location>
        <begin position="358"/>
        <end position="376"/>
    </location>
</feature>
<feature type="transmembrane region" description="Helical" evidence="7">
    <location>
        <begin position="326"/>
        <end position="346"/>
    </location>
</feature>
<protein>
    <submittedName>
        <fullName evidence="9">MFS transporter</fullName>
    </submittedName>
</protein>
<feature type="transmembrane region" description="Helical" evidence="7">
    <location>
        <begin position="197"/>
        <end position="217"/>
    </location>
</feature>
<dbReference type="STRING" id="1793963.AXI58_08135"/>
<keyword evidence="5 7" id="KW-1133">Transmembrane helix</keyword>
<keyword evidence="3" id="KW-1003">Cell membrane</keyword>
<dbReference type="PANTHER" id="PTHR23521">
    <property type="entry name" value="TRANSPORTER MFS SUPERFAMILY"/>
    <property type="match status" value="1"/>
</dbReference>
<evidence type="ECO:0000256" key="2">
    <source>
        <dbReference type="ARBA" id="ARBA00022448"/>
    </source>
</evidence>
<dbReference type="RefSeq" id="WP_061520320.1">
    <property type="nucleotide sequence ID" value="NZ_JARLZY010000002.1"/>
</dbReference>
<evidence type="ECO:0000256" key="1">
    <source>
        <dbReference type="ARBA" id="ARBA00004651"/>
    </source>
</evidence>
<feature type="transmembrane region" description="Helical" evidence="7">
    <location>
        <begin position="292"/>
        <end position="314"/>
    </location>
</feature>
<feature type="transmembrane region" description="Helical" evidence="7">
    <location>
        <begin position="71"/>
        <end position="98"/>
    </location>
</feature>
<dbReference type="EMBL" id="LSBA01000004">
    <property type="protein sequence ID" value="KXZ22730.1"/>
    <property type="molecule type" value="Genomic_DNA"/>
</dbReference>
<feature type="transmembrane region" description="Helical" evidence="7">
    <location>
        <begin position="6"/>
        <end position="31"/>
    </location>
</feature>
<dbReference type="InterPro" id="IPR047200">
    <property type="entry name" value="MFS_YcaD-like"/>
</dbReference>
<feature type="transmembrane region" description="Helical" evidence="7">
    <location>
        <begin position="157"/>
        <end position="176"/>
    </location>
</feature>
<dbReference type="Pfam" id="PF07690">
    <property type="entry name" value="MFS_1"/>
    <property type="match status" value="1"/>
</dbReference>
<dbReference type="Gene3D" id="1.20.1250.20">
    <property type="entry name" value="MFS general substrate transporter like domains"/>
    <property type="match status" value="2"/>
</dbReference>
<organism evidence="9 10">
    <name type="scientific">Bacillus nakamurai</name>
    <dbReference type="NCBI Taxonomy" id="1793963"/>
    <lineage>
        <taxon>Bacteria</taxon>
        <taxon>Bacillati</taxon>
        <taxon>Bacillota</taxon>
        <taxon>Bacilli</taxon>
        <taxon>Bacillales</taxon>
        <taxon>Bacillaceae</taxon>
        <taxon>Bacillus</taxon>
    </lineage>
</organism>
<accession>A0A150FD17</accession>
<feature type="domain" description="Major facilitator superfamily (MFS) profile" evidence="8">
    <location>
        <begin position="199"/>
        <end position="392"/>
    </location>
</feature>
<feature type="transmembrane region" description="Helical" evidence="7">
    <location>
        <begin position="130"/>
        <end position="151"/>
    </location>
</feature>
<dbReference type="Proteomes" id="UP000075430">
    <property type="component" value="Unassembled WGS sequence"/>
</dbReference>
<evidence type="ECO:0000256" key="4">
    <source>
        <dbReference type="ARBA" id="ARBA00022692"/>
    </source>
</evidence>
<dbReference type="SUPFAM" id="SSF103473">
    <property type="entry name" value="MFS general substrate transporter"/>
    <property type="match status" value="1"/>
</dbReference>
<feature type="transmembrane region" description="Helical" evidence="7">
    <location>
        <begin position="38"/>
        <end position="59"/>
    </location>
</feature>
<dbReference type="PROSITE" id="PS50850">
    <property type="entry name" value="MFS"/>
    <property type="match status" value="1"/>
</dbReference>